<organism evidence="1 2">
    <name type="scientific">Aquipluma nitroreducens</name>
    <dbReference type="NCBI Taxonomy" id="2010828"/>
    <lineage>
        <taxon>Bacteria</taxon>
        <taxon>Pseudomonadati</taxon>
        <taxon>Bacteroidota</taxon>
        <taxon>Bacteroidia</taxon>
        <taxon>Marinilabiliales</taxon>
        <taxon>Prolixibacteraceae</taxon>
        <taxon>Aquipluma</taxon>
    </lineage>
</organism>
<sequence>MKNFKFYHSYLILFIFAGLFLNSCKDNNTPEPTSYEYYLSSELKTQITSQEAAANFIKAAPEAVAISPLIRFDVEVYKITYKTTFKEKNIQASGLVCFPKAAGNYPILSFQNGTNTVYSDAPSVSSDNDMFSIMESVTSMGFIVVIPDYIGFGASENIPHPYLDAKSSTQSILDMIRAAKEYSTDAKVLAKASKDLFIFGYSQGGWATMELQKTIEKDYSSEFNLKASSCGAGPYSIEYMNKYIVDKIDYSKPYFLAYLLNSYDIIDAFTNPLTDFIQAPYAAKIPGLFDGKHSGGAINAELTTQMANFLTPEYRAGYATDAKYAGVRSAFTSNSITAWNATTPMKLFHGADDDLIPSGLSQKMLADFKTKGMTDSKIQLVIIPNVGHETGVYPTGMQTILWFLSLLK</sequence>
<dbReference type="GO" id="GO:0016042">
    <property type="term" value="P:lipid catabolic process"/>
    <property type="evidence" value="ECO:0007669"/>
    <property type="project" value="InterPro"/>
</dbReference>
<evidence type="ECO:0000313" key="2">
    <source>
        <dbReference type="Proteomes" id="UP001193389"/>
    </source>
</evidence>
<dbReference type="Proteomes" id="UP001193389">
    <property type="component" value="Chromosome"/>
</dbReference>
<proteinExistence type="predicted"/>
<dbReference type="SUPFAM" id="SSF53474">
    <property type="entry name" value="alpha/beta-Hydrolases"/>
    <property type="match status" value="1"/>
</dbReference>
<dbReference type="InterPro" id="IPR005152">
    <property type="entry name" value="Lipase_secreted"/>
</dbReference>
<dbReference type="RefSeq" id="WP_318350842.1">
    <property type="nucleotide sequence ID" value="NZ_AP018694.1"/>
</dbReference>
<dbReference type="KEGG" id="anf:AQPE_2040"/>
<name>A0A5K7S8K2_9BACT</name>
<accession>A0A5K7S8K2</accession>
<dbReference type="InterPro" id="IPR029058">
    <property type="entry name" value="AB_hydrolase_fold"/>
</dbReference>
<dbReference type="Gene3D" id="1.10.260.160">
    <property type="match status" value="1"/>
</dbReference>
<protein>
    <submittedName>
        <fullName evidence="1">Lysophospholipase</fullName>
    </submittedName>
</protein>
<dbReference type="PANTHER" id="PTHR34853">
    <property type="match status" value="1"/>
</dbReference>
<dbReference type="Pfam" id="PF03583">
    <property type="entry name" value="LIP"/>
    <property type="match status" value="1"/>
</dbReference>
<dbReference type="PANTHER" id="PTHR34853:SF1">
    <property type="entry name" value="LIPASE 5"/>
    <property type="match status" value="1"/>
</dbReference>
<dbReference type="GO" id="GO:0004806">
    <property type="term" value="F:triacylglycerol lipase activity"/>
    <property type="evidence" value="ECO:0007669"/>
    <property type="project" value="InterPro"/>
</dbReference>
<keyword evidence="2" id="KW-1185">Reference proteome</keyword>
<dbReference type="AlphaFoldDB" id="A0A5K7S8K2"/>
<evidence type="ECO:0000313" key="1">
    <source>
        <dbReference type="EMBL" id="BBE17881.1"/>
    </source>
</evidence>
<reference evidence="1" key="1">
    <citation type="journal article" date="2020" name="Int. J. Syst. Evol. Microbiol.">
        <title>Aquipluma nitroreducens gen. nov. sp. nov., a novel facultatively anaerobic bacterium isolated from a freshwater lake.</title>
        <authorList>
            <person name="Watanabe M."/>
            <person name="Kojima H."/>
            <person name="Fukui M."/>
        </authorList>
    </citation>
    <scope>NUCLEOTIDE SEQUENCE</scope>
    <source>
        <strain evidence="1">MeG22</strain>
    </source>
</reference>
<dbReference type="EMBL" id="AP018694">
    <property type="protein sequence ID" value="BBE17881.1"/>
    <property type="molecule type" value="Genomic_DNA"/>
</dbReference>
<gene>
    <name evidence="1" type="ORF">AQPE_2040</name>
</gene>
<dbReference type="PIRSF" id="PIRSF029171">
    <property type="entry name" value="Esterase_LipA"/>
    <property type="match status" value="1"/>
</dbReference>
<dbReference type="Gene3D" id="3.40.50.1820">
    <property type="entry name" value="alpha/beta hydrolase"/>
    <property type="match status" value="1"/>
</dbReference>